<feature type="compositionally biased region" description="Basic and acidic residues" evidence="6">
    <location>
        <begin position="23"/>
        <end position="32"/>
    </location>
</feature>
<dbReference type="AlphaFoldDB" id="A0A3Q4I208"/>
<evidence type="ECO:0000256" key="2">
    <source>
        <dbReference type="ARBA" id="ARBA00022448"/>
    </source>
</evidence>
<dbReference type="Gene3D" id="1.25.10.10">
    <property type="entry name" value="Leucine-rich Repeat Variant"/>
    <property type="match status" value="1"/>
</dbReference>
<evidence type="ECO:0000256" key="1">
    <source>
        <dbReference type="ARBA" id="ARBA00010394"/>
    </source>
</evidence>
<keyword evidence="9" id="KW-1185">Reference proteome</keyword>
<dbReference type="Pfam" id="PF00514">
    <property type="entry name" value="Arm"/>
    <property type="match status" value="5"/>
</dbReference>
<reference evidence="8" key="2">
    <citation type="submission" date="2025-09" db="UniProtKB">
        <authorList>
            <consortium name="Ensembl"/>
        </authorList>
    </citation>
    <scope>IDENTIFICATION</scope>
</reference>
<dbReference type="InterPro" id="IPR002652">
    <property type="entry name" value="Importin-a_IBB"/>
</dbReference>
<dbReference type="InterPro" id="IPR000225">
    <property type="entry name" value="Armadillo"/>
</dbReference>
<dbReference type="Proteomes" id="UP000261580">
    <property type="component" value="Unassembled WGS sequence"/>
</dbReference>
<organism evidence="8 9">
    <name type="scientific">Neolamprologus brichardi</name>
    <name type="common">Fairy cichlid</name>
    <name type="synonym">Lamprologus brichardi</name>
    <dbReference type="NCBI Taxonomy" id="32507"/>
    <lineage>
        <taxon>Eukaryota</taxon>
        <taxon>Metazoa</taxon>
        <taxon>Chordata</taxon>
        <taxon>Craniata</taxon>
        <taxon>Vertebrata</taxon>
        <taxon>Euteleostomi</taxon>
        <taxon>Actinopterygii</taxon>
        <taxon>Neopterygii</taxon>
        <taxon>Teleostei</taxon>
        <taxon>Neoteleostei</taxon>
        <taxon>Acanthomorphata</taxon>
        <taxon>Ovalentaria</taxon>
        <taxon>Cichlomorphae</taxon>
        <taxon>Cichliformes</taxon>
        <taxon>Cichlidae</taxon>
        <taxon>African cichlids</taxon>
        <taxon>Pseudocrenilabrinae</taxon>
        <taxon>Lamprologini</taxon>
        <taxon>Neolamprologus</taxon>
    </lineage>
</organism>
<dbReference type="Gene3D" id="1.20.5.690">
    <property type="entry name" value="Importin-alpha, importin-beta-binding domain"/>
    <property type="match status" value="1"/>
</dbReference>
<dbReference type="GO" id="GO:0006606">
    <property type="term" value="P:protein import into nucleus"/>
    <property type="evidence" value="ECO:0007669"/>
    <property type="project" value="InterPro"/>
</dbReference>
<dbReference type="PROSITE" id="PS51214">
    <property type="entry name" value="IBB"/>
    <property type="match status" value="1"/>
</dbReference>
<dbReference type="Ensembl" id="ENSNBRT00000029497.1">
    <property type="protein sequence ID" value="ENSNBRP00000028746.1"/>
    <property type="gene ID" value="ENSNBRG00000021284.1"/>
</dbReference>
<dbReference type="Pfam" id="PF01749">
    <property type="entry name" value="IBB"/>
    <property type="match status" value="1"/>
</dbReference>
<accession>A0A3Q4I208</accession>
<feature type="domain" description="IBB" evidence="7">
    <location>
        <begin position="1"/>
        <end position="59"/>
    </location>
</feature>
<evidence type="ECO:0000313" key="9">
    <source>
        <dbReference type="Proteomes" id="UP000261580"/>
    </source>
</evidence>
<reference evidence="8" key="1">
    <citation type="submission" date="2025-08" db="UniProtKB">
        <authorList>
            <consortium name="Ensembl"/>
        </authorList>
    </citation>
    <scope>IDENTIFICATION</scope>
</reference>
<dbReference type="InterPro" id="IPR016024">
    <property type="entry name" value="ARM-type_fold"/>
</dbReference>
<evidence type="ECO:0000259" key="7">
    <source>
        <dbReference type="PROSITE" id="PS51214"/>
    </source>
</evidence>
<evidence type="ECO:0000256" key="5">
    <source>
        <dbReference type="PROSITE-ProRule" id="PRU00561"/>
    </source>
</evidence>
<comment type="similarity">
    <text evidence="1">Belongs to the importin alpha family.</text>
</comment>
<dbReference type="Bgee" id="ENSNBRG00000021284">
    <property type="expression patterns" value="Expressed in blood and 9 other cell types or tissues"/>
</dbReference>
<dbReference type="PANTHER" id="PTHR23316">
    <property type="entry name" value="IMPORTIN ALPHA"/>
    <property type="match status" value="1"/>
</dbReference>
<keyword evidence="2 5" id="KW-0813">Transport</keyword>
<sequence>MASPGKDNYRMKSYKNKALNPQEMRRRREEEGIQLRKQKREEQVIFANSTAWALTNIASGTFLHTKVVIETGAVPIFIELLNSEYEDVQEQAVWALGNIAGDNAECRDYVLNSALTAAPLCAGCSLNPTISCPDHPAPILNRPLVCVICQVSPCLNVLSRLLFSSDPDVLADACWALSYLSDGPNEKIQTVIDSGVCRRLVELLMYDADIIFGSCCFLNENCSLNVRADCAVILNCSALPCLLHLLSSPKESIKKEACWTVSNITAGNRAQIQNVIDANIFPVLIEILQKAEFRTRKEAAWAITNATSGGTPSQIKYLVSLNAIKPMCDLLTVMDSKIVQVSLNGLENILRLGEQEAKQNGTGINPYCALIEEAYGNAGKPPTQHS</sequence>
<dbReference type="OMA" id="QNEFNFG"/>
<proteinExistence type="inferred from homology"/>
<dbReference type="InterPro" id="IPR036975">
    <property type="entry name" value="Importin-a_IBB_sf"/>
</dbReference>
<dbReference type="SMART" id="SM00185">
    <property type="entry name" value="ARM"/>
    <property type="match status" value="6"/>
</dbReference>
<dbReference type="InterPro" id="IPR011989">
    <property type="entry name" value="ARM-like"/>
</dbReference>
<keyword evidence="3" id="KW-0653">Protein transport</keyword>
<dbReference type="SUPFAM" id="SSF48371">
    <property type="entry name" value="ARM repeat"/>
    <property type="match status" value="1"/>
</dbReference>
<name>A0A3Q4I208_NEOBR</name>
<dbReference type="GO" id="GO:0061608">
    <property type="term" value="F:nuclear import signal receptor activity"/>
    <property type="evidence" value="ECO:0007669"/>
    <property type="project" value="InterPro"/>
</dbReference>
<protein>
    <submittedName>
        <fullName evidence="8">Karyopherin alpha 5 (importin alpha 6)</fullName>
    </submittedName>
</protein>
<dbReference type="FunFam" id="1.20.5.690:FF:000001">
    <property type="entry name" value="Importin subunit alpha"/>
    <property type="match status" value="1"/>
</dbReference>
<evidence type="ECO:0000313" key="8">
    <source>
        <dbReference type="Ensembl" id="ENSNBRP00000028746.1"/>
    </source>
</evidence>
<evidence type="ECO:0000256" key="3">
    <source>
        <dbReference type="ARBA" id="ARBA00022927"/>
    </source>
</evidence>
<dbReference type="PROSITE" id="PS50176">
    <property type="entry name" value="ARM_REPEAT"/>
    <property type="match status" value="1"/>
</dbReference>
<feature type="region of interest" description="Disordered" evidence="6">
    <location>
        <begin position="1"/>
        <end position="32"/>
    </location>
</feature>
<evidence type="ECO:0000256" key="6">
    <source>
        <dbReference type="SAM" id="MobiDB-lite"/>
    </source>
</evidence>
<evidence type="ECO:0000256" key="4">
    <source>
        <dbReference type="PROSITE-ProRule" id="PRU00259"/>
    </source>
</evidence>
<feature type="repeat" description="ARM" evidence="4">
    <location>
        <begin position="72"/>
        <end position="105"/>
    </location>
</feature>
<dbReference type="GeneTree" id="ENSGT01050000244950"/>